<accession>A0A1G4IXI0</accession>
<dbReference type="InterPro" id="IPR015422">
    <property type="entry name" value="PyrdxlP-dep_Trfase_small"/>
</dbReference>
<gene>
    <name evidence="4" type="ORF">LAMI_0B06964G</name>
</gene>
<keyword evidence="5" id="KW-1185">Reference proteome</keyword>
<keyword evidence="2" id="KW-0663">Pyridoxal phosphate</keyword>
<organism evidence="4 5">
    <name type="scientific">Lachancea mirantina</name>
    <dbReference type="NCBI Taxonomy" id="1230905"/>
    <lineage>
        <taxon>Eukaryota</taxon>
        <taxon>Fungi</taxon>
        <taxon>Dikarya</taxon>
        <taxon>Ascomycota</taxon>
        <taxon>Saccharomycotina</taxon>
        <taxon>Saccharomycetes</taxon>
        <taxon>Saccharomycetales</taxon>
        <taxon>Saccharomycetaceae</taxon>
        <taxon>Lachancea</taxon>
    </lineage>
</organism>
<protein>
    <submittedName>
        <fullName evidence="4">LAMI_0B06964g1_1</fullName>
    </submittedName>
</protein>
<dbReference type="GO" id="GO:0003824">
    <property type="term" value="F:catalytic activity"/>
    <property type="evidence" value="ECO:0007669"/>
    <property type="project" value="InterPro"/>
</dbReference>
<proteinExistence type="inferred from homology"/>
<dbReference type="CDD" id="cd00609">
    <property type="entry name" value="AAT_like"/>
    <property type="match status" value="1"/>
</dbReference>
<dbReference type="InterPro" id="IPR004838">
    <property type="entry name" value="NHTrfase_class1_PyrdxlP-BS"/>
</dbReference>
<evidence type="ECO:0000256" key="1">
    <source>
        <dbReference type="ARBA" id="ARBA00007441"/>
    </source>
</evidence>
<sequence length="379" mass="41943">MPFQEDFAVERFMDEYEETVEFNAAESCCHSLSLNQLFELTGEKFEFDYSKRFTYGSIQGTPALRSLIAQMYSNSDVKLTKENVLITNGAIAANFLVHYALVGPGDHVICLAPTYQQLSSVPRMFGAEVDLLHLKATDAFLPNLNELVAMIKHNTKLIVLNSPNNPLGSVVPTQLLRQIAAVAEEKGIVVLCDEVYSPLFHSCQQPKSFAQISTLGAVTGSMSKAYSAAGIRIGWIVSQNAQLLKQAASRRDYNTISVSMVDDAITRYILSHRDAILKRNLALCNENLSIMRTFIANSNRKFSFVHEPQGGSVCLIYINGVQDTDSFARTLAEKYKVLFSPGECFGVPGTLRVGLGNSTHELTEGLRLLRAAYDEYIDI</sequence>
<dbReference type="OrthoDB" id="7042322at2759"/>
<name>A0A1G4IXI0_9SACH</name>
<dbReference type="AlphaFoldDB" id="A0A1G4IXI0"/>
<dbReference type="Gene3D" id="3.40.640.10">
    <property type="entry name" value="Type I PLP-dependent aspartate aminotransferase-like (Major domain)"/>
    <property type="match status" value="1"/>
</dbReference>
<dbReference type="STRING" id="1230905.A0A1G4IXI0"/>
<dbReference type="PANTHER" id="PTHR43510:SF1">
    <property type="entry name" value="AMINOTRANSFERASE FUNCTION, HYPOTHETICAL (EUROFUNG)"/>
    <property type="match status" value="1"/>
</dbReference>
<dbReference type="Proteomes" id="UP000191024">
    <property type="component" value="Chromosome B"/>
</dbReference>
<comment type="similarity">
    <text evidence="1">Belongs to the class-I pyridoxal-phosphate-dependent aminotransferase family.</text>
</comment>
<dbReference type="EMBL" id="LT598464">
    <property type="protein sequence ID" value="SCU81596.1"/>
    <property type="molecule type" value="Genomic_DNA"/>
</dbReference>
<evidence type="ECO:0000313" key="5">
    <source>
        <dbReference type="Proteomes" id="UP000191024"/>
    </source>
</evidence>
<dbReference type="InterPro" id="IPR004839">
    <property type="entry name" value="Aminotransferase_I/II_large"/>
</dbReference>
<dbReference type="Gene3D" id="3.90.1150.10">
    <property type="entry name" value="Aspartate Aminotransferase, domain 1"/>
    <property type="match status" value="1"/>
</dbReference>
<dbReference type="Pfam" id="PF00155">
    <property type="entry name" value="Aminotran_1_2"/>
    <property type="match status" value="1"/>
</dbReference>
<dbReference type="InterPro" id="IPR015424">
    <property type="entry name" value="PyrdxlP-dep_Trfase"/>
</dbReference>
<dbReference type="GO" id="GO:0030170">
    <property type="term" value="F:pyridoxal phosphate binding"/>
    <property type="evidence" value="ECO:0007669"/>
    <property type="project" value="InterPro"/>
</dbReference>
<reference evidence="4 5" key="1">
    <citation type="submission" date="2016-03" db="EMBL/GenBank/DDBJ databases">
        <authorList>
            <person name="Devillers H."/>
        </authorList>
    </citation>
    <scope>NUCLEOTIDE SEQUENCE [LARGE SCALE GENOMIC DNA]</scope>
    <source>
        <strain evidence="4">CBS 11717</strain>
    </source>
</reference>
<feature type="domain" description="Aminotransferase class I/classII large" evidence="3">
    <location>
        <begin position="50"/>
        <end position="365"/>
    </location>
</feature>
<dbReference type="InterPro" id="IPR015421">
    <property type="entry name" value="PyrdxlP-dep_Trfase_major"/>
</dbReference>
<dbReference type="PROSITE" id="PS00105">
    <property type="entry name" value="AA_TRANSFER_CLASS_1"/>
    <property type="match status" value="1"/>
</dbReference>
<evidence type="ECO:0000256" key="2">
    <source>
        <dbReference type="ARBA" id="ARBA00022898"/>
    </source>
</evidence>
<evidence type="ECO:0000259" key="3">
    <source>
        <dbReference type="Pfam" id="PF00155"/>
    </source>
</evidence>
<evidence type="ECO:0000313" key="4">
    <source>
        <dbReference type="EMBL" id="SCU81596.1"/>
    </source>
</evidence>
<dbReference type="SUPFAM" id="SSF53383">
    <property type="entry name" value="PLP-dependent transferases"/>
    <property type="match status" value="1"/>
</dbReference>
<dbReference type="PANTHER" id="PTHR43510">
    <property type="entry name" value="AMINOTRANSFERASE FUNCTION, HYPOTHETICAL (EUROFUNG)"/>
    <property type="match status" value="1"/>
</dbReference>